<evidence type="ECO:0000256" key="4">
    <source>
        <dbReference type="ARBA" id="ARBA00023136"/>
    </source>
</evidence>
<accession>A0AAD1SRB5</accession>
<feature type="transmembrane region" description="Helical" evidence="6">
    <location>
        <begin position="37"/>
        <end position="58"/>
    </location>
</feature>
<name>A0AAD1SRB5_PELCU</name>
<dbReference type="Pfam" id="PF14940">
    <property type="entry name" value="TMEM219"/>
    <property type="match status" value="1"/>
</dbReference>
<dbReference type="PANTHER" id="PTHR16002:SF6">
    <property type="entry name" value="INSULIN-LIKE GROWTH FACTOR-BINDING PROTEIN 3 RECEPTOR"/>
    <property type="match status" value="1"/>
</dbReference>
<evidence type="ECO:0000256" key="1">
    <source>
        <dbReference type="ARBA" id="ARBA00004370"/>
    </source>
</evidence>
<comment type="subcellular location">
    <subcellularLocation>
        <location evidence="1">Membrane</location>
    </subcellularLocation>
</comment>
<keyword evidence="2 6" id="KW-0812">Transmembrane</keyword>
<dbReference type="EMBL" id="OW240918">
    <property type="protein sequence ID" value="CAH2308027.1"/>
    <property type="molecule type" value="Genomic_DNA"/>
</dbReference>
<dbReference type="PANTHER" id="PTHR16002">
    <property type="entry name" value="TRANSMEMBRANE PROTEIN 248-LIKE"/>
    <property type="match status" value="1"/>
</dbReference>
<dbReference type="InterPro" id="IPR039493">
    <property type="entry name" value="TMEM248/TMEM219"/>
</dbReference>
<feature type="transmembrane region" description="Helical" evidence="6">
    <location>
        <begin position="249"/>
        <end position="267"/>
    </location>
</feature>
<protein>
    <recommendedName>
        <fullName evidence="7">TMEM248/TMEM219 domain-containing protein</fullName>
    </recommendedName>
</protein>
<evidence type="ECO:0000259" key="7">
    <source>
        <dbReference type="Pfam" id="PF14940"/>
    </source>
</evidence>
<proteinExistence type="predicted"/>
<dbReference type="InterPro" id="IPR039587">
    <property type="entry name" value="TMEM248/TMEM219_dom"/>
</dbReference>
<evidence type="ECO:0000313" key="8">
    <source>
        <dbReference type="EMBL" id="CAH2308027.1"/>
    </source>
</evidence>
<organism evidence="8 9">
    <name type="scientific">Pelobates cultripes</name>
    <name type="common">Western spadefoot toad</name>
    <dbReference type="NCBI Taxonomy" id="61616"/>
    <lineage>
        <taxon>Eukaryota</taxon>
        <taxon>Metazoa</taxon>
        <taxon>Chordata</taxon>
        <taxon>Craniata</taxon>
        <taxon>Vertebrata</taxon>
        <taxon>Euteleostomi</taxon>
        <taxon>Amphibia</taxon>
        <taxon>Batrachia</taxon>
        <taxon>Anura</taxon>
        <taxon>Pelobatoidea</taxon>
        <taxon>Pelobatidae</taxon>
        <taxon>Pelobates</taxon>
    </lineage>
</organism>
<evidence type="ECO:0000256" key="6">
    <source>
        <dbReference type="SAM" id="Phobius"/>
    </source>
</evidence>
<evidence type="ECO:0000256" key="3">
    <source>
        <dbReference type="ARBA" id="ARBA00022989"/>
    </source>
</evidence>
<evidence type="ECO:0000313" key="9">
    <source>
        <dbReference type="Proteomes" id="UP001295444"/>
    </source>
</evidence>
<keyword evidence="9" id="KW-1185">Reference proteome</keyword>
<dbReference type="GO" id="GO:0016020">
    <property type="term" value="C:membrane"/>
    <property type="evidence" value="ECO:0007669"/>
    <property type="project" value="UniProtKB-SubCell"/>
</dbReference>
<feature type="domain" description="TMEM248/TMEM219" evidence="7">
    <location>
        <begin position="31"/>
        <end position="207"/>
    </location>
</feature>
<keyword evidence="3 6" id="KW-1133">Transmembrane helix</keyword>
<reference evidence="8" key="1">
    <citation type="submission" date="2022-03" db="EMBL/GenBank/DDBJ databases">
        <authorList>
            <person name="Alioto T."/>
            <person name="Alioto T."/>
            <person name="Gomez Garrido J."/>
        </authorList>
    </citation>
    <scope>NUCLEOTIDE SEQUENCE</scope>
</reference>
<dbReference type="Proteomes" id="UP001295444">
    <property type="component" value="Chromosome 07"/>
</dbReference>
<keyword evidence="4 6" id="KW-0472">Membrane</keyword>
<dbReference type="AlphaFoldDB" id="A0AAD1SRB5"/>
<feature type="compositionally biased region" description="Polar residues" evidence="5">
    <location>
        <begin position="1"/>
        <end position="12"/>
    </location>
</feature>
<gene>
    <name evidence="8" type="ORF">PECUL_23A045364</name>
</gene>
<evidence type="ECO:0000256" key="2">
    <source>
        <dbReference type="ARBA" id="ARBA00022692"/>
    </source>
</evidence>
<feature type="region of interest" description="Disordered" evidence="5">
    <location>
        <begin position="1"/>
        <end position="20"/>
    </location>
</feature>
<evidence type="ECO:0000256" key="5">
    <source>
        <dbReference type="SAM" id="MobiDB-lite"/>
    </source>
</evidence>
<sequence length="287" mass="31090">MVFRVTNHTLPPTGSGHGSMCPHRTQPHSVMCQDPPVFVFFVCLVTLSLTFLVFGVFIDSYDVRDSDLTQDWHTFFVALSLLDVCLFGKEAGRANSTGMAGSTLAVSKGPPETIGNVSTLALLRLPSQYMGANHSSLQISVTGQQLGIKGFHGDASLIVTVFALETSTACNDSKTNCPVKTCVTVIGPQSLLPKSKSPMLCPRVDPNPMLVLYLSARKPDITAECYRVGYIRNPQLEAWISKADRNINSIRLICLALTLLVVAILLFCMTCSTSSQPVQENKHLGAL</sequence>